<keyword evidence="2" id="KW-0472">Membrane</keyword>
<evidence type="ECO:0000313" key="4">
    <source>
        <dbReference type="Proteomes" id="UP000753908"/>
    </source>
</evidence>
<name>A0A951PHI3_9CYAN</name>
<comment type="caution">
    <text evidence="3">The sequence shown here is derived from an EMBL/GenBank/DDBJ whole genome shotgun (WGS) entry which is preliminary data.</text>
</comment>
<reference evidence="3" key="2">
    <citation type="journal article" date="2022" name="Microbiol. Resour. Announc.">
        <title>Metagenome Sequencing to Explore Phylogenomics of Terrestrial Cyanobacteria.</title>
        <authorList>
            <person name="Ward R.D."/>
            <person name="Stajich J.E."/>
            <person name="Johansen J.R."/>
            <person name="Huntemann M."/>
            <person name="Clum A."/>
            <person name="Foster B."/>
            <person name="Foster B."/>
            <person name="Roux S."/>
            <person name="Palaniappan K."/>
            <person name="Varghese N."/>
            <person name="Mukherjee S."/>
            <person name="Reddy T.B.K."/>
            <person name="Daum C."/>
            <person name="Copeland A."/>
            <person name="Chen I.A."/>
            <person name="Ivanova N.N."/>
            <person name="Kyrpides N.C."/>
            <person name="Shapiro N."/>
            <person name="Eloe-Fadrosh E.A."/>
            <person name="Pietrasiak N."/>
        </authorList>
    </citation>
    <scope>NUCLEOTIDE SEQUENCE</scope>
    <source>
        <strain evidence="3">CPER-KK1</strain>
    </source>
</reference>
<feature type="transmembrane region" description="Helical" evidence="2">
    <location>
        <begin position="92"/>
        <end position="113"/>
    </location>
</feature>
<feature type="transmembrane region" description="Helical" evidence="2">
    <location>
        <begin position="52"/>
        <end position="72"/>
    </location>
</feature>
<evidence type="ECO:0000313" key="3">
    <source>
        <dbReference type="EMBL" id="MBW4543678.1"/>
    </source>
</evidence>
<accession>A0A951PHI3</accession>
<keyword evidence="2" id="KW-0812">Transmembrane</keyword>
<feature type="coiled-coil region" evidence="1">
    <location>
        <begin position="124"/>
        <end position="151"/>
    </location>
</feature>
<dbReference type="NCBIfam" id="NF038305">
    <property type="entry name" value="HpsJ_fam"/>
    <property type="match status" value="1"/>
</dbReference>
<protein>
    <submittedName>
        <fullName evidence="3">HpsJ family protein</fullName>
    </submittedName>
</protein>
<organism evidence="3 4">
    <name type="scientific">Symplocastrum torsivum CPER-KK1</name>
    <dbReference type="NCBI Taxonomy" id="450513"/>
    <lineage>
        <taxon>Bacteria</taxon>
        <taxon>Bacillati</taxon>
        <taxon>Cyanobacteriota</taxon>
        <taxon>Cyanophyceae</taxon>
        <taxon>Oscillatoriophycideae</taxon>
        <taxon>Oscillatoriales</taxon>
        <taxon>Microcoleaceae</taxon>
        <taxon>Symplocastrum</taxon>
    </lineage>
</organism>
<feature type="transmembrane region" description="Helical" evidence="2">
    <location>
        <begin position="221"/>
        <end position="244"/>
    </location>
</feature>
<dbReference type="Proteomes" id="UP000753908">
    <property type="component" value="Unassembled WGS sequence"/>
</dbReference>
<feature type="transmembrane region" description="Helical" evidence="2">
    <location>
        <begin position="20"/>
        <end position="40"/>
    </location>
</feature>
<reference evidence="3" key="1">
    <citation type="submission" date="2021-05" db="EMBL/GenBank/DDBJ databases">
        <authorList>
            <person name="Pietrasiak N."/>
            <person name="Ward R."/>
            <person name="Stajich J.E."/>
            <person name="Kurbessoian T."/>
        </authorList>
    </citation>
    <scope>NUCLEOTIDE SEQUENCE</scope>
    <source>
        <strain evidence="3">CPER-KK1</strain>
    </source>
</reference>
<keyword evidence="1" id="KW-0175">Coiled coil</keyword>
<dbReference type="InterPro" id="IPR047709">
    <property type="entry name" value="HpsJ-like"/>
</dbReference>
<evidence type="ECO:0000256" key="2">
    <source>
        <dbReference type="SAM" id="Phobius"/>
    </source>
</evidence>
<keyword evidence="2" id="KW-1133">Transmembrane helix</keyword>
<gene>
    <name evidence="3" type="ORF">KME25_04405</name>
</gene>
<proteinExistence type="predicted"/>
<sequence>MKSSAIYSPYTALTLKTVGVVMIVSSLLDFIILAIPFNPLRTDWQIGFVTQLVDRGIIPMVGIALLVVGHWIANASGASPAEPRSAVQDLRFWAFILASLLGLIFLVLVPLHFNNIRMQSNQALEQISKKASTLETQLDNQSKQVDALVKDPQKLSELDKAIASGQVQGEQLARLQALKQQLQSFKQDPQTLNQQVEQAQTKIRSERLAAEKQTRTGALKLGLRTGLNSLLLAIGYIVIGWTGFRSLGNSR</sequence>
<dbReference type="EMBL" id="JAHHIF010000004">
    <property type="protein sequence ID" value="MBW4543678.1"/>
    <property type="molecule type" value="Genomic_DNA"/>
</dbReference>
<evidence type="ECO:0000256" key="1">
    <source>
        <dbReference type="SAM" id="Coils"/>
    </source>
</evidence>
<dbReference type="AlphaFoldDB" id="A0A951PHI3"/>